<evidence type="ECO:0000256" key="4">
    <source>
        <dbReference type="ARBA" id="ARBA00023242"/>
    </source>
</evidence>
<dbReference type="Pfam" id="PF09739">
    <property type="entry name" value="MCM_bind"/>
    <property type="match status" value="1"/>
</dbReference>
<comment type="similarity">
    <text evidence="2">Belongs to the MCMBP family.</text>
</comment>
<dbReference type="OrthoDB" id="329666at2759"/>
<reference evidence="5 6" key="1">
    <citation type="submission" date="2018-11" db="EMBL/GenBank/DDBJ databases">
        <authorList>
            <consortium name="Pathogen Informatics"/>
        </authorList>
    </citation>
    <scope>NUCLEOTIDE SEQUENCE [LARGE SCALE GENOMIC DNA]</scope>
</reference>
<keyword evidence="4" id="KW-0539">Nucleus</keyword>
<dbReference type="PANTHER" id="PTHR13489:SF0">
    <property type="entry name" value="MINI-CHROMOSOME MAINTENANCE COMPLEX-BINDING PROTEIN"/>
    <property type="match status" value="1"/>
</dbReference>
<evidence type="ECO:0000256" key="2">
    <source>
        <dbReference type="ARBA" id="ARBA00007925"/>
    </source>
</evidence>
<dbReference type="PANTHER" id="PTHR13489">
    <property type="entry name" value="MINI-CHROMOSOME MAINTENANCE COMPLEX-BINDING PROTEIN"/>
    <property type="match status" value="1"/>
</dbReference>
<evidence type="ECO:0000256" key="1">
    <source>
        <dbReference type="ARBA" id="ARBA00004123"/>
    </source>
</evidence>
<proteinExistence type="inferred from homology"/>
<dbReference type="GO" id="GO:0003682">
    <property type="term" value="F:chromatin binding"/>
    <property type="evidence" value="ECO:0007669"/>
    <property type="project" value="TreeGrafter"/>
</dbReference>
<keyword evidence="6" id="KW-1185">Reference proteome</keyword>
<dbReference type="AlphaFoldDB" id="A0A3P7LXS3"/>
<dbReference type="EMBL" id="UYRU01060656">
    <property type="protein sequence ID" value="VDN14878.1"/>
    <property type="molecule type" value="Genomic_DNA"/>
</dbReference>
<name>A0A3P7LXS3_DIBLA</name>
<comment type="subcellular location">
    <subcellularLocation>
        <location evidence="1">Nucleus</location>
    </subcellularLocation>
</comment>
<dbReference type="InterPro" id="IPR019140">
    <property type="entry name" value="MCM_complex-bd"/>
</dbReference>
<protein>
    <recommendedName>
        <fullName evidence="3">Mini-chromosome maintenance complex-binding protein</fullName>
    </recommendedName>
</protein>
<accession>A0A3P7LXS3</accession>
<evidence type="ECO:0000313" key="5">
    <source>
        <dbReference type="EMBL" id="VDN14878.1"/>
    </source>
</evidence>
<dbReference type="Proteomes" id="UP000281553">
    <property type="component" value="Unassembled WGS sequence"/>
</dbReference>
<sequence length="137" mass="15461">MSGMEDLSWLTAPRDTYDRQFHPSASPSLPLDAYENFIKAKISESTGSIIPLVTDDTLPYIPDGHLVCVHGMIQDMFDSELYISSYRPSTEANSVKSTRYRDVEYLQVGILGLTCFVYGQFTRTFGSYRKATLVDLQ</sequence>
<gene>
    <name evidence="5" type="ORF">DILT_LOCUS10709</name>
</gene>
<evidence type="ECO:0000256" key="3">
    <source>
        <dbReference type="ARBA" id="ARBA00015405"/>
    </source>
</evidence>
<dbReference type="GO" id="GO:0005634">
    <property type="term" value="C:nucleus"/>
    <property type="evidence" value="ECO:0007669"/>
    <property type="project" value="UniProtKB-SubCell"/>
</dbReference>
<dbReference type="GO" id="GO:0006261">
    <property type="term" value="P:DNA-templated DNA replication"/>
    <property type="evidence" value="ECO:0007669"/>
    <property type="project" value="TreeGrafter"/>
</dbReference>
<organism evidence="5 6">
    <name type="scientific">Dibothriocephalus latus</name>
    <name type="common">Fish tapeworm</name>
    <name type="synonym">Diphyllobothrium latum</name>
    <dbReference type="NCBI Taxonomy" id="60516"/>
    <lineage>
        <taxon>Eukaryota</taxon>
        <taxon>Metazoa</taxon>
        <taxon>Spiralia</taxon>
        <taxon>Lophotrochozoa</taxon>
        <taxon>Platyhelminthes</taxon>
        <taxon>Cestoda</taxon>
        <taxon>Eucestoda</taxon>
        <taxon>Diphyllobothriidea</taxon>
        <taxon>Diphyllobothriidae</taxon>
        <taxon>Dibothriocephalus</taxon>
    </lineage>
</organism>
<evidence type="ECO:0000313" key="6">
    <source>
        <dbReference type="Proteomes" id="UP000281553"/>
    </source>
</evidence>